<keyword evidence="1" id="KW-0732">Signal</keyword>
<evidence type="ECO:0000313" key="3">
    <source>
        <dbReference type="EMBL" id="KAF4738965.1"/>
    </source>
</evidence>
<gene>
    <name evidence="3" type="ORF">FOZ62_007561</name>
    <name evidence="2" type="ORF">FOZ63_016241</name>
</gene>
<evidence type="ECO:0000313" key="5">
    <source>
        <dbReference type="Proteomes" id="UP000574390"/>
    </source>
</evidence>
<name>A0A7J6QL08_PEROL</name>
<dbReference type="AlphaFoldDB" id="A0A7J6QL08"/>
<evidence type="ECO:0000313" key="4">
    <source>
        <dbReference type="Proteomes" id="UP000553632"/>
    </source>
</evidence>
<sequence length="140" mass="15542">MQISLLVALFYTCISEDSTADSEESVKVNTAGYPVPVGEIYQKPSGLCAKFNDRVRGCHCDYLSDPITFTKAGYSIGAICASKMCWSSSDCPPGPNGAVQVCTGQRCRLRCQKDYHCPWPARCEQTQYLGKVCYFPQWQD</sequence>
<organism evidence="2 4">
    <name type="scientific">Perkinsus olseni</name>
    <name type="common">Perkinsus atlanticus</name>
    <dbReference type="NCBI Taxonomy" id="32597"/>
    <lineage>
        <taxon>Eukaryota</taxon>
        <taxon>Sar</taxon>
        <taxon>Alveolata</taxon>
        <taxon>Perkinsozoa</taxon>
        <taxon>Perkinsea</taxon>
        <taxon>Perkinsida</taxon>
        <taxon>Perkinsidae</taxon>
        <taxon>Perkinsus</taxon>
    </lineage>
</organism>
<proteinExistence type="predicted"/>
<dbReference type="EMBL" id="JABANO010032219">
    <property type="protein sequence ID" value="KAF4708957.1"/>
    <property type="molecule type" value="Genomic_DNA"/>
</dbReference>
<dbReference type="Proteomes" id="UP000574390">
    <property type="component" value="Unassembled WGS sequence"/>
</dbReference>
<accession>A0A7J6QL08</accession>
<protein>
    <submittedName>
        <fullName evidence="2">Uncharacterized protein</fullName>
    </submittedName>
</protein>
<evidence type="ECO:0000256" key="1">
    <source>
        <dbReference type="SAM" id="SignalP"/>
    </source>
</evidence>
<dbReference type="EMBL" id="JABANM010010679">
    <property type="protein sequence ID" value="KAF4738965.1"/>
    <property type="molecule type" value="Genomic_DNA"/>
</dbReference>
<feature type="signal peptide" evidence="1">
    <location>
        <begin position="1"/>
        <end position="15"/>
    </location>
</feature>
<comment type="caution">
    <text evidence="2">The sequence shown here is derived from an EMBL/GenBank/DDBJ whole genome shotgun (WGS) entry which is preliminary data.</text>
</comment>
<reference evidence="4 5" key="1">
    <citation type="submission" date="2020-04" db="EMBL/GenBank/DDBJ databases">
        <title>Perkinsus olseni comparative genomics.</title>
        <authorList>
            <person name="Bogema D.R."/>
        </authorList>
    </citation>
    <scope>NUCLEOTIDE SEQUENCE [LARGE SCALE GENOMIC DNA]</scope>
    <source>
        <strain evidence="3">ATCC PRA-205</strain>
        <strain evidence="2 4">ATCC PRA-207</strain>
    </source>
</reference>
<dbReference type="Proteomes" id="UP000553632">
    <property type="component" value="Unassembled WGS sequence"/>
</dbReference>
<keyword evidence="4" id="KW-1185">Reference proteome</keyword>
<evidence type="ECO:0000313" key="2">
    <source>
        <dbReference type="EMBL" id="KAF4708957.1"/>
    </source>
</evidence>
<feature type="chain" id="PRO_5036205660" evidence="1">
    <location>
        <begin position="16"/>
        <end position="140"/>
    </location>
</feature>